<evidence type="ECO:0000256" key="7">
    <source>
        <dbReference type="SAM" id="MobiDB-lite"/>
    </source>
</evidence>
<dbReference type="InterPro" id="IPR033756">
    <property type="entry name" value="YlxH/NBP35"/>
</dbReference>
<keyword evidence="5" id="KW-0411">Iron-sulfur</keyword>
<dbReference type="GO" id="GO:0046872">
    <property type="term" value="F:metal ion binding"/>
    <property type="evidence" value="ECO:0007669"/>
    <property type="project" value="UniProtKB-KW"/>
</dbReference>
<feature type="region of interest" description="Disordered" evidence="7">
    <location>
        <begin position="40"/>
        <end position="61"/>
    </location>
</feature>
<dbReference type="InterPro" id="IPR000808">
    <property type="entry name" value="Mrp-like_CS"/>
</dbReference>
<dbReference type="GO" id="GO:0005524">
    <property type="term" value="F:ATP binding"/>
    <property type="evidence" value="ECO:0007669"/>
    <property type="project" value="UniProtKB-KW"/>
</dbReference>
<evidence type="ECO:0000256" key="3">
    <source>
        <dbReference type="ARBA" id="ARBA00022840"/>
    </source>
</evidence>
<evidence type="ECO:0000256" key="1">
    <source>
        <dbReference type="ARBA" id="ARBA00022723"/>
    </source>
</evidence>
<dbReference type="GO" id="GO:0016226">
    <property type="term" value="P:iron-sulfur cluster assembly"/>
    <property type="evidence" value="ECO:0007669"/>
    <property type="project" value="InterPro"/>
</dbReference>
<keyword evidence="2" id="KW-0547">Nucleotide-binding</keyword>
<comment type="caution">
    <text evidence="8">The sequence shown here is derived from an EMBL/GenBank/DDBJ whole genome shotgun (WGS) entry which is preliminary data.</text>
</comment>
<comment type="similarity">
    <text evidence="6">Belongs to the Mrp/NBP35 ATP-binding proteins family.</text>
</comment>
<dbReference type="EMBL" id="JANCYW010000008">
    <property type="protein sequence ID" value="KAK4536425.1"/>
    <property type="molecule type" value="Genomic_DNA"/>
</dbReference>
<gene>
    <name evidence="8" type="ORF">CDCA_CDCA08G2450</name>
</gene>
<dbReference type="CDD" id="cd02037">
    <property type="entry name" value="Mrp_NBP35"/>
    <property type="match status" value="1"/>
</dbReference>
<evidence type="ECO:0000256" key="6">
    <source>
        <dbReference type="ARBA" id="ARBA00024036"/>
    </source>
</evidence>
<dbReference type="InterPro" id="IPR019591">
    <property type="entry name" value="Mrp/NBP35_ATP-bd"/>
</dbReference>
<reference evidence="8 9" key="1">
    <citation type="submission" date="2022-07" db="EMBL/GenBank/DDBJ databases">
        <title>Genome-wide signatures of adaptation to extreme environments.</title>
        <authorList>
            <person name="Cho C.H."/>
            <person name="Yoon H.S."/>
        </authorList>
    </citation>
    <scope>NUCLEOTIDE SEQUENCE [LARGE SCALE GENOMIC DNA]</scope>
    <source>
        <strain evidence="8 9">DBV 063 E5</strain>
    </source>
</reference>
<keyword evidence="9" id="KW-1185">Reference proteome</keyword>
<keyword evidence="3" id="KW-0067">ATP-binding</keyword>
<evidence type="ECO:0008006" key="10">
    <source>
        <dbReference type="Google" id="ProtNLM"/>
    </source>
</evidence>
<dbReference type="AlphaFoldDB" id="A0AAV9IWD2"/>
<dbReference type="Gene3D" id="3.40.50.300">
    <property type="entry name" value="P-loop containing nucleotide triphosphate hydrolases"/>
    <property type="match status" value="1"/>
</dbReference>
<keyword evidence="1" id="KW-0479">Metal-binding</keyword>
<evidence type="ECO:0000313" key="8">
    <source>
        <dbReference type="EMBL" id="KAK4536425.1"/>
    </source>
</evidence>
<name>A0AAV9IWD2_CYACA</name>
<protein>
    <recommendedName>
        <fullName evidence="10">P-loop containing nucleoside triphosphate hydrolase protein</fullName>
    </recommendedName>
</protein>
<dbReference type="Proteomes" id="UP001301350">
    <property type="component" value="Unassembled WGS sequence"/>
</dbReference>
<proteinExistence type="inferred from homology"/>
<keyword evidence="4" id="KW-0408">Iron</keyword>
<dbReference type="InterPro" id="IPR044304">
    <property type="entry name" value="NUBPL-like"/>
</dbReference>
<accession>A0AAV9IWD2</accession>
<dbReference type="SUPFAM" id="SSF52540">
    <property type="entry name" value="P-loop containing nucleoside triphosphate hydrolases"/>
    <property type="match status" value="1"/>
</dbReference>
<dbReference type="GO" id="GO:0051539">
    <property type="term" value="F:4 iron, 4 sulfur cluster binding"/>
    <property type="evidence" value="ECO:0007669"/>
    <property type="project" value="TreeGrafter"/>
</dbReference>
<dbReference type="PANTHER" id="PTHR42961:SF2">
    <property type="entry name" value="IRON-SULFUR PROTEIN NUBPL"/>
    <property type="match status" value="1"/>
</dbReference>
<evidence type="ECO:0000256" key="4">
    <source>
        <dbReference type="ARBA" id="ARBA00023004"/>
    </source>
</evidence>
<dbReference type="PANTHER" id="PTHR42961">
    <property type="entry name" value="IRON-SULFUR PROTEIN NUBPL"/>
    <property type="match status" value="1"/>
</dbReference>
<evidence type="ECO:0000313" key="9">
    <source>
        <dbReference type="Proteomes" id="UP001301350"/>
    </source>
</evidence>
<dbReference type="Pfam" id="PF10609">
    <property type="entry name" value="ParA"/>
    <property type="match status" value="1"/>
</dbReference>
<evidence type="ECO:0000256" key="2">
    <source>
        <dbReference type="ARBA" id="ARBA00022741"/>
    </source>
</evidence>
<dbReference type="GO" id="GO:0140663">
    <property type="term" value="F:ATP-dependent FeS chaperone activity"/>
    <property type="evidence" value="ECO:0007669"/>
    <property type="project" value="InterPro"/>
</dbReference>
<evidence type="ECO:0000256" key="5">
    <source>
        <dbReference type="ARBA" id="ARBA00023014"/>
    </source>
</evidence>
<dbReference type="PROSITE" id="PS01215">
    <property type="entry name" value="MRP"/>
    <property type="match status" value="1"/>
</dbReference>
<feature type="compositionally biased region" description="Basic residues" evidence="7">
    <location>
        <begin position="40"/>
        <end position="50"/>
    </location>
</feature>
<organism evidence="8 9">
    <name type="scientific">Cyanidium caldarium</name>
    <name type="common">Red alga</name>
    <dbReference type="NCBI Taxonomy" id="2771"/>
    <lineage>
        <taxon>Eukaryota</taxon>
        <taxon>Rhodophyta</taxon>
        <taxon>Bangiophyceae</taxon>
        <taxon>Cyanidiales</taxon>
        <taxon>Cyanidiaceae</taxon>
        <taxon>Cyanidium</taxon>
    </lineage>
</organism>
<dbReference type="InterPro" id="IPR027417">
    <property type="entry name" value="P-loop_NTPase"/>
</dbReference>
<sequence>MYRSDVIKCIGNLRIGTYLQRHSATPFFRFTRDPSPWYGTRRRRRRRRRCNSSSASARQPRALPGVEHVILSTSAKGGVGKSFIAALLATALQQHVGLATGLLDADLHGPSLHLLLPPVNSASSSDSSATLQPLLTSSGVRLFSLGHMARSPEQSFAFRGPIAARTIHQLLFDVRWAPLDVLVVDTPPGTGDILLALAQQARLSGALAVTTAHPLAVADTRRGLHLLQEQLQVPLLGIVENMAYYQCGHCGAQELLFADAQQPPSQPVDDLARHLHTTVLARFPFTAAAFANGGRIEPEGALRAPAAQLAHQIARRLGYEV</sequence>